<protein>
    <recommendedName>
        <fullName evidence="3">DUF4393 domain-containing protein</fullName>
    </recommendedName>
</protein>
<comment type="caution">
    <text evidence="1">The sequence shown here is derived from an EMBL/GenBank/DDBJ whole genome shotgun (WGS) entry which is preliminary data.</text>
</comment>
<evidence type="ECO:0008006" key="3">
    <source>
        <dbReference type="Google" id="ProtNLM"/>
    </source>
</evidence>
<evidence type="ECO:0000313" key="2">
    <source>
        <dbReference type="Proteomes" id="UP000034424"/>
    </source>
</evidence>
<accession>A0A0F8IFE5</accession>
<reference evidence="1 2" key="1">
    <citation type="journal article" date="2015" name="ISME J.">
        <title>Genomic and phenotypic differentiation among Methanosarcina mazei populations from Columbia River sediment.</title>
        <authorList>
            <person name="Youngblut N.D."/>
            <person name="Wirth J.S."/>
            <person name="Henriksen J.R."/>
            <person name="Smith M."/>
            <person name="Simon H."/>
            <person name="Metcalf W.W."/>
            <person name="Whitaker R.J."/>
        </authorList>
    </citation>
    <scope>NUCLEOTIDE SEQUENCE [LARGE SCALE GENOMIC DNA]</scope>
    <source>
        <strain evidence="1 2">3.F.T.2.1</strain>
    </source>
</reference>
<gene>
    <name evidence="1" type="ORF">DU67_18600</name>
</gene>
<dbReference type="AlphaFoldDB" id="A0A0F8IFE5"/>
<dbReference type="Proteomes" id="UP000034424">
    <property type="component" value="Unassembled WGS sequence"/>
</dbReference>
<dbReference type="EMBL" id="JJPL01000116">
    <property type="protein sequence ID" value="KKG62118.1"/>
    <property type="molecule type" value="Genomic_DNA"/>
</dbReference>
<sequence>MSLTLGTGLAIYAAVEAGKIDSDSLLGRFLGPTVDYMGNGLANNVDKSVKNISRIFEYAVDIFVSKPDNGGIVNPRVLRHIINEGAFCEDELTRAYFGGVLASSRSDDSIDDRSLNFVSLLESMSSYQIRTHYIFYTILRNKCKGMGIDFEDKNWIKKANIFVPYEEFLTSMNLELPDRSKRDLILPHIFWGLHRLELISHFSYPNVSVIRRYYPEADGPGFTLSPTLFGIELYMWVNGYSNIPPFHFIDKDIEFVHSNLLDIPQGAKIFSL</sequence>
<proteinExistence type="predicted"/>
<evidence type="ECO:0000313" key="1">
    <source>
        <dbReference type="EMBL" id="KKG62118.1"/>
    </source>
</evidence>
<dbReference type="RefSeq" id="WP_048049356.1">
    <property type="nucleotide sequence ID" value="NZ_JJPL01000116.1"/>
</dbReference>
<name>A0A0F8IFE5_METMZ</name>
<dbReference type="PATRIC" id="fig|2209.70.peg.4060"/>
<organism evidence="1 2">
    <name type="scientific">Methanosarcina mazei</name>
    <name type="common">Methanosarcina frisia</name>
    <dbReference type="NCBI Taxonomy" id="2209"/>
    <lineage>
        <taxon>Archaea</taxon>
        <taxon>Methanobacteriati</taxon>
        <taxon>Methanobacteriota</taxon>
        <taxon>Stenosarchaea group</taxon>
        <taxon>Methanomicrobia</taxon>
        <taxon>Methanosarcinales</taxon>
        <taxon>Methanosarcinaceae</taxon>
        <taxon>Methanosarcina</taxon>
    </lineage>
</organism>